<dbReference type="SUPFAM" id="SSF53807">
    <property type="entry name" value="Helical backbone' metal receptor"/>
    <property type="match status" value="1"/>
</dbReference>
<dbReference type="PROSITE" id="PS50983">
    <property type="entry name" value="FE_B12_PBP"/>
    <property type="match status" value="1"/>
</dbReference>
<name>A0ABP7MIT0_9GAMM</name>
<dbReference type="Gene3D" id="3.40.50.1980">
    <property type="entry name" value="Nitrogenase molybdenum iron protein domain"/>
    <property type="match status" value="2"/>
</dbReference>
<dbReference type="Proteomes" id="UP001501565">
    <property type="component" value="Unassembled WGS sequence"/>
</dbReference>
<dbReference type="PANTHER" id="PTHR30535">
    <property type="entry name" value="VITAMIN B12-BINDING PROTEIN"/>
    <property type="match status" value="1"/>
</dbReference>
<evidence type="ECO:0000256" key="1">
    <source>
        <dbReference type="SAM" id="SignalP"/>
    </source>
</evidence>
<dbReference type="PANTHER" id="PTHR30535:SF34">
    <property type="entry name" value="MOLYBDATE-BINDING PROTEIN MOLA"/>
    <property type="match status" value="1"/>
</dbReference>
<evidence type="ECO:0000259" key="2">
    <source>
        <dbReference type="PROSITE" id="PS50983"/>
    </source>
</evidence>
<protein>
    <submittedName>
        <fullName evidence="3">Iron-siderophore ABC transporter substrate-binding protein YiuA</fullName>
    </submittedName>
</protein>
<organism evidence="3 4">
    <name type="scientific">Litoribacillus peritrichatus</name>
    <dbReference type="NCBI Taxonomy" id="718191"/>
    <lineage>
        <taxon>Bacteria</taxon>
        <taxon>Pseudomonadati</taxon>
        <taxon>Pseudomonadota</taxon>
        <taxon>Gammaproteobacteria</taxon>
        <taxon>Oceanospirillales</taxon>
        <taxon>Oceanospirillaceae</taxon>
        <taxon>Litoribacillus</taxon>
    </lineage>
</organism>
<dbReference type="InterPro" id="IPR002491">
    <property type="entry name" value="ABC_transptr_periplasmic_BD"/>
</dbReference>
<dbReference type="InterPro" id="IPR050902">
    <property type="entry name" value="ABC_Transporter_SBP"/>
</dbReference>
<gene>
    <name evidence="3" type="primary">yiuA_1</name>
    <name evidence="3" type="ORF">GCM10022277_20080</name>
</gene>
<dbReference type="EMBL" id="BAABBN010000007">
    <property type="protein sequence ID" value="GAA3924231.1"/>
    <property type="molecule type" value="Genomic_DNA"/>
</dbReference>
<accession>A0ABP7MIT0</accession>
<feature type="signal peptide" evidence="1">
    <location>
        <begin position="1"/>
        <end position="28"/>
    </location>
</feature>
<keyword evidence="4" id="KW-1185">Reference proteome</keyword>
<evidence type="ECO:0000313" key="4">
    <source>
        <dbReference type="Proteomes" id="UP001501565"/>
    </source>
</evidence>
<dbReference type="RefSeq" id="WP_344798145.1">
    <property type="nucleotide sequence ID" value="NZ_BAABBN010000007.1"/>
</dbReference>
<sequence length="393" mass="43234">MSVMKRIRTAVLGFAAVLGGVFSTLAMAQASQMTVTDLAGRTVPMANQVNRIILGESRYIPALAILDKEQPLKRIVGMLADFKQTDPGSYEQYRHKFPEIERIPQVGHASADSFSVERVLSLKADVAIFGLEGHGPTSRNAELIQQLERAGVAVIFVDFRQKPLVNTVKSIELLGKVLGREQQALAFVEFYTEQLARVETKLAKIRQDESLAAPSVFLHSRVGLQDLCCETMVRGMMASFVEAGQGKNVAKEIVPGAAGVMNLEYLLTMQPDIYIATAIGSAQGAKERAESDDDNQPLYIVLGAGVDDAMAKASFQQALQGSGVMELEAIQSKRAFAVWHHFYNTPLNVVAVQAFAKWMYPNEFADLDPKQTMQTLFDRFQPVPLNGTYWTSL</sequence>
<comment type="caution">
    <text evidence="3">The sequence shown here is derived from an EMBL/GenBank/DDBJ whole genome shotgun (WGS) entry which is preliminary data.</text>
</comment>
<reference evidence="4" key="1">
    <citation type="journal article" date="2019" name="Int. J. Syst. Evol. Microbiol.">
        <title>The Global Catalogue of Microorganisms (GCM) 10K type strain sequencing project: providing services to taxonomists for standard genome sequencing and annotation.</title>
        <authorList>
            <consortium name="The Broad Institute Genomics Platform"/>
            <consortium name="The Broad Institute Genome Sequencing Center for Infectious Disease"/>
            <person name="Wu L."/>
            <person name="Ma J."/>
        </authorList>
    </citation>
    <scope>NUCLEOTIDE SEQUENCE [LARGE SCALE GENOMIC DNA]</scope>
    <source>
        <strain evidence="4">JCM 17551</strain>
    </source>
</reference>
<keyword evidence="1" id="KW-0732">Signal</keyword>
<proteinExistence type="predicted"/>
<feature type="chain" id="PRO_5046727838" evidence="1">
    <location>
        <begin position="29"/>
        <end position="393"/>
    </location>
</feature>
<dbReference type="Pfam" id="PF01497">
    <property type="entry name" value="Peripla_BP_2"/>
    <property type="match status" value="1"/>
</dbReference>
<evidence type="ECO:0000313" key="3">
    <source>
        <dbReference type="EMBL" id="GAA3924231.1"/>
    </source>
</evidence>
<feature type="domain" description="Fe/B12 periplasmic-binding" evidence="2">
    <location>
        <begin position="51"/>
        <end position="367"/>
    </location>
</feature>